<evidence type="ECO:0000313" key="3">
    <source>
        <dbReference type="Proteomes" id="UP000237105"/>
    </source>
</evidence>
<sequence>MIKRSMGKLKDEGFEASNFKGFKRFELETWNSQEIKDEREKVVVVVLVVVLVVVKVFQVWGSRSSWRLISHLLFVKYHCRLSHTHTLSLSLSLCMYVSLSK</sequence>
<proteinExistence type="predicted"/>
<evidence type="ECO:0008006" key="4">
    <source>
        <dbReference type="Google" id="ProtNLM"/>
    </source>
</evidence>
<reference evidence="3" key="1">
    <citation type="submission" date="2016-06" db="EMBL/GenBank/DDBJ databases">
        <title>Parallel loss of symbiosis genes in relatives of nitrogen-fixing non-legume Parasponia.</title>
        <authorList>
            <person name="Van Velzen R."/>
            <person name="Holmer R."/>
            <person name="Bu F."/>
            <person name="Rutten L."/>
            <person name="Van Zeijl A."/>
            <person name="Liu W."/>
            <person name="Santuari L."/>
            <person name="Cao Q."/>
            <person name="Sharma T."/>
            <person name="Shen D."/>
            <person name="Roswanjaya Y."/>
            <person name="Wardhani T."/>
            <person name="Kalhor M.S."/>
            <person name="Jansen J."/>
            <person name="Van den Hoogen J."/>
            <person name="Gungor B."/>
            <person name="Hartog M."/>
            <person name="Hontelez J."/>
            <person name="Verver J."/>
            <person name="Yang W.-C."/>
            <person name="Schijlen E."/>
            <person name="Repin R."/>
            <person name="Schilthuizen M."/>
            <person name="Schranz E."/>
            <person name="Heidstra R."/>
            <person name="Miyata K."/>
            <person name="Fedorova E."/>
            <person name="Kohlen W."/>
            <person name="Bisseling T."/>
            <person name="Smit S."/>
            <person name="Geurts R."/>
        </authorList>
    </citation>
    <scope>NUCLEOTIDE SEQUENCE [LARGE SCALE GENOMIC DNA]</scope>
    <source>
        <strain evidence="3">cv. WU1-14</strain>
    </source>
</reference>
<evidence type="ECO:0000256" key="1">
    <source>
        <dbReference type="SAM" id="Phobius"/>
    </source>
</evidence>
<gene>
    <name evidence="2" type="ORF">PanWU01x14_078810</name>
</gene>
<feature type="transmembrane region" description="Helical" evidence="1">
    <location>
        <begin position="81"/>
        <end position="99"/>
    </location>
</feature>
<organism evidence="2 3">
    <name type="scientific">Parasponia andersonii</name>
    <name type="common">Sponia andersonii</name>
    <dbReference type="NCBI Taxonomy" id="3476"/>
    <lineage>
        <taxon>Eukaryota</taxon>
        <taxon>Viridiplantae</taxon>
        <taxon>Streptophyta</taxon>
        <taxon>Embryophyta</taxon>
        <taxon>Tracheophyta</taxon>
        <taxon>Spermatophyta</taxon>
        <taxon>Magnoliopsida</taxon>
        <taxon>eudicotyledons</taxon>
        <taxon>Gunneridae</taxon>
        <taxon>Pentapetalae</taxon>
        <taxon>rosids</taxon>
        <taxon>fabids</taxon>
        <taxon>Rosales</taxon>
        <taxon>Cannabaceae</taxon>
        <taxon>Parasponia</taxon>
    </lineage>
</organism>
<keyword evidence="1" id="KW-0472">Membrane</keyword>
<evidence type="ECO:0000313" key="2">
    <source>
        <dbReference type="EMBL" id="PON70855.1"/>
    </source>
</evidence>
<keyword evidence="1" id="KW-0812">Transmembrane</keyword>
<protein>
    <recommendedName>
        <fullName evidence="4">Transmembrane protein</fullName>
    </recommendedName>
</protein>
<dbReference type="EMBL" id="JXTB01000048">
    <property type="protein sequence ID" value="PON70855.1"/>
    <property type="molecule type" value="Genomic_DNA"/>
</dbReference>
<dbReference type="AlphaFoldDB" id="A0A2P5DC44"/>
<feature type="transmembrane region" description="Helical" evidence="1">
    <location>
        <begin position="42"/>
        <end position="61"/>
    </location>
</feature>
<comment type="caution">
    <text evidence="2">The sequence shown here is derived from an EMBL/GenBank/DDBJ whole genome shotgun (WGS) entry which is preliminary data.</text>
</comment>
<dbReference type="Proteomes" id="UP000237105">
    <property type="component" value="Unassembled WGS sequence"/>
</dbReference>
<keyword evidence="3" id="KW-1185">Reference proteome</keyword>
<accession>A0A2P5DC44</accession>
<keyword evidence="1" id="KW-1133">Transmembrane helix</keyword>
<name>A0A2P5DC44_PARAD</name>